<feature type="compositionally biased region" description="Basic and acidic residues" evidence="1">
    <location>
        <begin position="339"/>
        <end position="369"/>
    </location>
</feature>
<feature type="region of interest" description="Disordered" evidence="1">
    <location>
        <begin position="1"/>
        <end position="34"/>
    </location>
</feature>
<keyword evidence="2" id="KW-0472">Membrane</keyword>
<dbReference type="AlphaFoldDB" id="A0A6A6UVJ8"/>
<proteinExistence type="predicted"/>
<reference evidence="3" key="1">
    <citation type="journal article" date="2020" name="Stud. Mycol.">
        <title>101 Dothideomycetes genomes: a test case for predicting lifestyles and emergence of pathogens.</title>
        <authorList>
            <person name="Haridas S."/>
            <person name="Albert R."/>
            <person name="Binder M."/>
            <person name="Bloem J."/>
            <person name="Labutti K."/>
            <person name="Salamov A."/>
            <person name="Andreopoulos B."/>
            <person name="Baker S."/>
            <person name="Barry K."/>
            <person name="Bills G."/>
            <person name="Bluhm B."/>
            <person name="Cannon C."/>
            <person name="Castanera R."/>
            <person name="Culley D."/>
            <person name="Daum C."/>
            <person name="Ezra D."/>
            <person name="Gonzalez J."/>
            <person name="Henrissat B."/>
            <person name="Kuo A."/>
            <person name="Liang C."/>
            <person name="Lipzen A."/>
            <person name="Lutzoni F."/>
            <person name="Magnuson J."/>
            <person name="Mondo S."/>
            <person name="Nolan M."/>
            <person name="Ohm R."/>
            <person name="Pangilinan J."/>
            <person name="Park H.-J."/>
            <person name="Ramirez L."/>
            <person name="Alfaro M."/>
            <person name="Sun H."/>
            <person name="Tritt A."/>
            <person name="Yoshinaga Y."/>
            <person name="Zwiers L.-H."/>
            <person name="Turgeon B."/>
            <person name="Goodwin S."/>
            <person name="Spatafora J."/>
            <person name="Crous P."/>
            <person name="Grigoriev I."/>
        </authorList>
    </citation>
    <scope>NUCLEOTIDE SEQUENCE</scope>
    <source>
        <strain evidence="3">CBS 119925</strain>
    </source>
</reference>
<feature type="transmembrane region" description="Helical" evidence="2">
    <location>
        <begin position="57"/>
        <end position="75"/>
    </location>
</feature>
<protein>
    <submittedName>
        <fullName evidence="3">Uncharacterized protein</fullName>
    </submittedName>
</protein>
<keyword evidence="2" id="KW-0812">Transmembrane</keyword>
<feature type="transmembrane region" description="Helical" evidence="2">
    <location>
        <begin position="107"/>
        <end position="128"/>
    </location>
</feature>
<sequence length="762" mass="85554">MDTTTDRKLPGTGTNTGVPKRKPVPTKSQPPQSATWDTVPHIFIILVLLWGVKSTWALRWILSGAPILFYCILLGRSHGHRILPIVPLWTLFSSLNLVYAVAATSWLLYWVFTALCYPCIVFCCLFQFDHAANLARKYSRTILRDLHFFNDKVAFFNLPALEFDTRTKGMMVIRGATLSLSTLTLVAHGVEVAVLLSEDMELAIQVDKVTVSLFRNIEIDDVYANVKGGEWEMTFGSLPPDMPEQTGFLAKDTPILQAASNALDPSTPIPGKPNPLRQAAMRQISSTREAFDSVVEVSADDDANKRYQKLLQSIEDTSSIKTTHETLKKAEAEEDEEHSSDSDSSEKDSKDKDSKDKDSKKPQRSRPDLDNINDLRAAIAAQIQSHPSIAHPPSQSIRLSTLKKTSHPKLKRFLHRLPLLYRLLLNPIAYFHPVSVKSLTTAGSGRWFKYLMDRYFFKHYSTSDPEIRRLESRISTWLSDANYAVELVDMQCTAQVPVNVKYDIECRFKITDVMAYRALPGAVVDLTQVFRIGGGDATLSLPTYLLPHHEHIFPRKPTEEDIKALEHQVEELKDSPLGVQMATALEQLKKDETNMHIAAHAHLPLTVNQELLNFIAALVKATKVIETDKDFEELKALRELRRGAVDSDAVSISSASSLATVDTGLSDTTPTTENNKPLKQFLRKVDTGLKEAKVNMRDGMRKAGLSTASAMANDRWIAKLVGRLLRKLEKARGEVGYAFDVPIWLGEFRESYKWEDEVKILV</sequence>
<organism evidence="3 4">
    <name type="scientific">Sporormia fimetaria CBS 119925</name>
    <dbReference type="NCBI Taxonomy" id="1340428"/>
    <lineage>
        <taxon>Eukaryota</taxon>
        <taxon>Fungi</taxon>
        <taxon>Dikarya</taxon>
        <taxon>Ascomycota</taxon>
        <taxon>Pezizomycotina</taxon>
        <taxon>Dothideomycetes</taxon>
        <taxon>Pleosporomycetidae</taxon>
        <taxon>Pleosporales</taxon>
        <taxon>Sporormiaceae</taxon>
        <taxon>Sporormia</taxon>
    </lineage>
</organism>
<dbReference type="Proteomes" id="UP000799440">
    <property type="component" value="Unassembled WGS sequence"/>
</dbReference>
<feature type="region of interest" description="Disordered" evidence="1">
    <location>
        <begin position="322"/>
        <end position="371"/>
    </location>
</feature>
<evidence type="ECO:0000313" key="4">
    <source>
        <dbReference type="Proteomes" id="UP000799440"/>
    </source>
</evidence>
<name>A0A6A6UVJ8_9PLEO</name>
<feature type="transmembrane region" description="Helical" evidence="2">
    <location>
        <begin position="82"/>
        <end position="101"/>
    </location>
</feature>
<gene>
    <name evidence="3" type="ORF">M011DRAFT_413823</name>
</gene>
<keyword evidence="2" id="KW-1133">Transmembrane helix</keyword>
<feature type="transmembrane region" description="Helical" evidence="2">
    <location>
        <begin position="176"/>
        <end position="196"/>
    </location>
</feature>
<evidence type="ECO:0000256" key="2">
    <source>
        <dbReference type="SAM" id="Phobius"/>
    </source>
</evidence>
<dbReference type="OrthoDB" id="5372451at2759"/>
<evidence type="ECO:0000256" key="1">
    <source>
        <dbReference type="SAM" id="MobiDB-lite"/>
    </source>
</evidence>
<dbReference type="EMBL" id="MU006624">
    <property type="protein sequence ID" value="KAF2741799.1"/>
    <property type="molecule type" value="Genomic_DNA"/>
</dbReference>
<feature type="compositionally biased region" description="Basic and acidic residues" evidence="1">
    <location>
        <begin position="322"/>
        <end position="331"/>
    </location>
</feature>
<accession>A0A6A6UVJ8</accession>
<feature type="region of interest" description="Disordered" evidence="1">
    <location>
        <begin position="261"/>
        <end position="283"/>
    </location>
</feature>
<evidence type="ECO:0000313" key="3">
    <source>
        <dbReference type="EMBL" id="KAF2741799.1"/>
    </source>
</evidence>
<keyword evidence="4" id="KW-1185">Reference proteome</keyword>